<sequence length="65" mass="7365">MKELIKALKEYGTPVLDRYKIGCLEINTLGYVFNTAPAHFVGHINTVEELEGVVQHYTDKKLSEV</sequence>
<reference evidence="1" key="1">
    <citation type="journal article" date="2014" name="Front. Microbiol.">
        <title>High frequency of phylogenetically diverse reductive dehalogenase-homologous genes in deep subseafloor sedimentary metagenomes.</title>
        <authorList>
            <person name="Kawai M."/>
            <person name="Futagami T."/>
            <person name="Toyoda A."/>
            <person name="Takaki Y."/>
            <person name="Nishi S."/>
            <person name="Hori S."/>
            <person name="Arai W."/>
            <person name="Tsubouchi T."/>
            <person name="Morono Y."/>
            <person name="Uchiyama I."/>
            <person name="Ito T."/>
            <person name="Fujiyama A."/>
            <person name="Inagaki F."/>
            <person name="Takami H."/>
        </authorList>
    </citation>
    <scope>NUCLEOTIDE SEQUENCE</scope>
    <source>
        <strain evidence="1">Expedition CK06-06</strain>
    </source>
</reference>
<gene>
    <name evidence="1" type="ORF">S01H1_07383</name>
</gene>
<comment type="caution">
    <text evidence="1">The sequence shown here is derived from an EMBL/GenBank/DDBJ whole genome shotgun (WGS) entry which is preliminary data.</text>
</comment>
<name>X0RIK3_9ZZZZ</name>
<dbReference type="EMBL" id="BARS01003810">
    <property type="protein sequence ID" value="GAF68674.1"/>
    <property type="molecule type" value="Genomic_DNA"/>
</dbReference>
<protein>
    <submittedName>
        <fullName evidence="1">Uncharacterized protein</fullName>
    </submittedName>
</protein>
<organism evidence="1">
    <name type="scientific">marine sediment metagenome</name>
    <dbReference type="NCBI Taxonomy" id="412755"/>
    <lineage>
        <taxon>unclassified sequences</taxon>
        <taxon>metagenomes</taxon>
        <taxon>ecological metagenomes</taxon>
    </lineage>
</organism>
<dbReference type="AlphaFoldDB" id="X0RIK3"/>
<accession>X0RIK3</accession>
<evidence type="ECO:0000313" key="1">
    <source>
        <dbReference type="EMBL" id="GAF68674.1"/>
    </source>
</evidence>
<proteinExistence type="predicted"/>